<dbReference type="Gene3D" id="1.10.10.10">
    <property type="entry name" value="Winged helix-like DNA-binding domain superfamily/Winged helix DNA-binding domain"/>
    <property type="match status" value="1"/>
</dbReference>
<comment type="caution">
    <text evidence="6">The sequence shown here is derived from an EMBL/GenBank/DDBJ whole genome shotgun (WGS) entry which is preliminary data.</text>
</comment>
<accession>A0ABX3SAY4</accession>
<gene>
    <name evidence="6" type="ORF">BST19_17960</name>
</gene>
<dbReference type="EMBL" id="MVHL01000029">
    <property type="protein sequence ID" value="ORA47411.1"/>
    <property type="molecule type" value="Genomic_DNA"/>
</dbReference>
<dbReference type="InterPro" id="IPR000524">
    <property type="entry name" value="Tscrpt_reg_HTH_GntR"/>
</dbReference>
<feature type="region of interest" description="Disordered" evidence="4">
    <location>
        <begin position="1"/>
        <end position="20"/>
    </location>
</feature>
<dbReference type="SUPFAM" id="SSF46785">
    <property type="entry name" value="Winged helix' DNA-binding domain"/>
    <property type="match status" value="1"/>
</dbReference>
<evidence type="ECO:0000259" key="5">
    <source>
        <dbReference type="PROSITE" id="PS50949"/>
    </source>
</evidence>
<dbReference type="Pfam" id="PF07729">
    <property type="entry name" value="FCD"/>
    <property type="match status" value="1"/>
</dbReference>
<proteinExistence type="predicted"/>
<dbReference type="Proteomes" id="UP000192293">
    <property type="component" value="Unassembled WGS sequence"/>
</dbReference>
<feature type="domain" description="HTH gntR-type" evidence="5">
    <location>
        <begin position="25"/>
        <end position="95"/>
    </location>
</feature>
<organism evidence="6 7">
    <name type="scientific">Mycobacterium bouchedurhonense</name>
    <dbReference type="NCBI Taxonomy" id="701041"/>
    <lineage>
        <taxon>Bacteria</taxon>
        <taxon>Bacillati</taxon>
        <taxon>Actinomycetota</taxon>
        <taxon>Actinomycetes</taxon>
        <taxon>Mycobacteriales</taxon>
        <taxon>Mycobacteriaceae</taxon>
        <taxon>Mycobacterium</taxon>
        <taxon>Mycobacterium avium complex (MAC)</taxon>
    </lineage>
</organism>
<dbReference type="PANTHER" id="PTHR43537:SF5">
    <property type="entry name" value="UXU OPERON TRANSCRIPTIONAL REGULATOR"/>
    <property type="match status" value="1"/>
</dbReference>
<dbReference type="InterPro" id="IPR036388">
    <property type="entry name" value="WH-like_DNA-bd_sf"/>
</dbReference>
<keyword evidence="1" id="KW-0805">Transcription regulation</keyword>
<evidence type="ECO:0000256" key="3">
    <source>
        <dbReference type="ARBA" id="ARBA00023163"/>
    </source>
</evidence>
<dbReference type="Pfam" id="PF00392">
    <property type="entry name" value="GntR"/>
    <property type="match status" value="1"/>
</dbReference>
<evidence type="ECO:0000256" key="2">
    <source>
        <dbReference type="ARBA" id="ARBA00023125"/>
    </source>
</evidence>
<protein>
    <recommendedName>
        <fullName evidence="5">HTH gntR-type domain-containing protein</fullName>
    </recommendedName>
</protein>
<dbReference type="InterPro" id="IPR011711">
    <property type="entry name" value="GntR_C"/>
</dbReference>
<sequence length="261" mass="28043">MRSMAARTDPSTTEQIDAVNGAGGKKRGALLAAQIEQEIIELGWPTGRMLGSEHDLLPRYRVSRAVFREAVRLLEHHQVAEMRKGRHGGLFVMAPDPAAVVNAVSIYLRYRGVTDRNLFDVRQILEITSARLAAVNASEEAADQIGALTDIPEGANAGEIASRAADFHLAVAALSGNPVVELFVQVLVELTKALVDHSPARPVVEDVHHAHAAIAEAIRAADPALAQRRMLRHWEAMASVGFPVDGTPARAENGEPTPSSV</sequence>
<evidence type="ECO:0000256" key="4">
    <source>
        <dbReference type="SAM" id="MobiDB-lite"/>
    </source>
</evidence>
<dbReference type="InterPro" id="IPR036390">
    <property type="entry name" value="WH_DNA-bd_sf"/>
</dbReference>
<dbReference type="Gene3D" id="1.20.120.530">
    <property type="entry name" value="GntR ligand-binding domain-like"/>
    <property type="match status" value="1"/>
</dbReference>
<dbReference type="PANTHER" id="PTHR43537">
    <property type="entry name" value="TRANSCRIPTIONAL REGULATOR, GNTR FAMILY"/>
    <property type="match status" value="1"/>
</dbReference>
<name>A0ABX3SAY4_MYCBC</name>
<evidence type="ECO:0000313" key="6">
    <source>
        <dbReference type="EMBL" id="ORA47411.1"/>
    </source>
</evidence>
<dbReference type="SUPFAM" id="SSF48008">
    <property type="entry name" value="GntR ligand-binding domain-like"/>
    <property type="match status" value="1"/>
</dbReference>
<dbReference type="InterPro" id="IPR008920">
    <property type="entry name" value="TF_FadR/GntR_C"/>
</dbReference>
<evidence type="ECO:0000256" key="1">
    <source>
        <dbReference type="ARBA" id="ARBA00023015"/>
    </source>
</evidence>
<keyword evidence="7" id="KW-1185">Reference proteome</keyword>
<keyword evidence="3" id="KW-0804">Transcription</keyword>
<reference evidence="6 7" key="1">
    <citation type="submission" date="2017-02" db="EMBL/GenBank/DDBJ databases">
        <title>The new phylogeny of genus Mycobacterium.</title>
        <authorList>
            <person name="Tortoli E."/>
            <person name="Trovato A."/>
            <person name="Cirillo D.M."/>
        </authorList>
    </citation>
    <scope>NUCLEOTIDE SEQUENCE [LARGE SCALE GENOMIC DNA]</scope>
    <source>
        <strain evidence="6 7">DSM 45439</strain>
    </source>
</reference>
<keyword evidence="2" id="KW-0238">DNA-binding</keyword>
<dbReference type="SMART" id="SM00895">
    <property type="entry name" value="FCD"/>
    <property type="match status" value="1"/>
</dbReference>
<evidence type="ECO:0000313" key="7">
    <source>
        <dbReference type="Proteomes" id="UP000192293"/>
    </source>
</evidence>
<dbReference type="PROSITE" id="PS50949">
    <property type="entry name" value="HTH_GNTR"/>
    <property type="match status" value="1"/>
</dbReference>